<feature type="domain" description="SusD-like N-terminal" evidence="7">
    <location>
        <begin position="21"/>
        <end position="210"/>
    </location>
</feature>
<evidence type="ECO:0000256" key="2">
    <source>
        <dbReference type="ARBA" id="ARBA00006275"/>
    </source>
</evidence>
<dbReference type="Pfam" id="PF07980">
    <property type="entry name" value="SusD_RagB"/>
    <property type="match status" value="1"/>
</dbReference>
<keyword evidence="3" id="KW-0732">Signal</keyword>
<gene>
    <name evidence="8" type="ORF">H8S67_01855</name>
</gene>
<evidence type="ECO:0000256" key="1">
    <source>
        <dbReference type="ARBA" id="ARBA00004442"/>
    </source>
</evidence>
<comment type="similarity">
    <text evidence="2">Belongs to the SusD family.</text>
</comment>
<organism evidence="8 9">
    <name type="scientific">Bacteroides difficilis</name>
    <dbReference type="NCBI Taxonomy" id="2763021"/>
    <lineage>
        <taxon>Bacteria</taxon>
        <taxon>Pseudomonadati</taxon>
        <taxon>Bacteroidota</taxon>
        <taxon>Bacteroidia</taxon>
        <taxon>Bacteroidales</taxon>
        <taxon>Bacteroidaceae</taxon>
        <taxon>Bacteroides</taxon>
    </lineage>
</organism>
<evidence type="ECO:0000256" key="4">
    <source>
        <dbReference type="ARBA" id="ARBA00023136"/>
    </source>
</evidence>
<feature type="domain" description="RagB/SusD" evidence="6">
    <location>
        <begin position="331"/>
        <end position="469"/>
    </location>
</feature>
<keyword evidence="9" id="KW-1185">Reference proteome</keyword>
<dbReference type="InterPro" id="IPR011990">
    <property type="entry name" value="TPR-like_helical_dom_sf"/>
</dbReference>
<dbReference type="InterPro" id="IPR033985">
    <property type="entry name" value="SusD-like_N"/>
</dbReference>
<protein>
    <submittedName>
        <fullName evidence="8">RagB/SusD family nutrient uptake outer membrane protein</fullName>
    </submittedName>
</protein>
<dbReference type="InterPro" id="IPR012944">
    <property type="entry name" value="SusD_RagB_dom"/>
</dbReference>
<dbReference type="SUPFAM" id="SSF48452">
    <property type="entry name" value="TPR-like"/>
    <property type="match status" value="1"/>
</dbReference>
<evidence type="ECO:0000256" key="3">
    <source>
        <dbReference type="ARBA" id="ARBA00022729"/>
    </source>
</evidence>
<reference evidence="8 9" key="1">
    <citation type="submission" date="2020-08" db="EMBL/GenBank/DDBJ databases">
        <title>Genome public.</title>
        <authorList>
            <person name="Liu C."/>
            <person name="Sun Q."/>
        </authorList>
    </citation>
    <scope>NUCLEOTIDE SEQUENCE [LARGE SCALE GENOMIC DNA]</scope>
    <source>
        <strain evidence="8 9">M27</strain>
    </source>
</reference>
<keyword evidence="5" id="KW-0998">Cell outer membrane</keyword>
<comment type="caution">
    <text evidence="8">The sequence shown here is derived from an EMBL/GenBank/DDBJ whole genome shotgun (WGS) entry which is preliminary data.</text>
</comment>
<dbReference type="Gene3D" id="1.25.40.390">
    <property type="match status" value="1"/>
</dbReference>
<proteinExistence type="inferred from homology"/>
<accession>A0ABR7C6K7</accession>
<keyword evidence="4" id="KW-0472">Membrane</keyword>
<dbReference type="PROSITE" id="PS51257">
    <property type="entry name" value="PROKAR_LIPOPROTEIN"/>
    <property type="match status" value="1"/>
</dbReference>
<dbReference type="EMBL" id="JACOOE010000001">
    <property type="protein sequence ID" value="MBC5603421.1"/>
    <property type="molecule type" value="Genomic_DNA"/>
</dbReference>
<dbReference type="Pfam" id="PF14322">
    <property type="entry name" value="SusD-like_3"/>
    <property type="match status" value="1"/>
</dbReference>
<evidence type="ECO:0000259" key="7">
    <source>
        <dbReference type="Pfam" id="PF14322"/>
    </source>
</evidence>
<evidence type="ECO:0000313" key="9">
    <source>
        <dbReference type="Proteomes" id="UP000600600"/>
    </source>
</evidence>
<evidence type="ECO:0000259" key="6">
    <source>
        <dbReference type="Pfam" id="PF07980"/>
    </source>
</evidence>
<sequence>MKHIIYILLTTMVLGLVSCSDWLDVSPKTSIPADKQFESESGFKDALTGIYLKLGTRELYAGDLTYGYLDELAGLYTNYPGYNTNTVFNQSIVFDYENQFLSKKNGIYADMYTIIANINNFLEYVDKNKDVLVTERFYETMKGEALGLRAFLHFDLLRLFGPVHKKNPASEAIPYRTAFNKDATPILSADEVVNAILKDLNEAEKLLKENDPCDFFTDHENEAYKDKNHFLVNREFRMNLYAVKAMLARVYCYKGDVESRKLAVEYAREVIGASKYFTLYKSQTAANYNSIRYAEQIFGITVNEFSNLLSDNGMDMESVNTEYHFMTSKENYELFYETEGAGNTDWRRLAVMFTVVNSSDGSGVVFSRKYNQKPLTVSYNYSGANAVPLIRLPEMYYIVAECATIPSESAEALNTIRFARGISYNDEILTDGYDNVDAASEENKQQTKRVNEIMKEYRKEYFAEGQLFYFLKAHDYSTYYGCGVEAMTDAHYQVTLPDNEYIFGNNSK</sequence>
<name>A0ABR7C6K7_9BACE</name>
<dbReference type="Proteomes" id="UP000600600">
    <property type="component" value="Unassembled WGS sequence"/>
</dbReference>
<evidence type="ECO:0000256" key="5">
    <source>
        <dbReference type="ARBA" id="ARBA00023237"/>
    </source>
</evidence>
<dbReference type="RefSeq" id="WP_186966214.1">
    <property type="nucleotide sequence ID" value="NZ_JACOOE010000001.1"/>
</dbReference>
<comment type="subcellular location">
    <subcellularLocation>
        <location evidence="1">Cell outer membrane</location>
    </subcellularLocation>
</comment>
<evidence type="ECO:0000313" key="8">
    <source>
        <dbReference type="EMBL" id="MBC5603421.1"/>
    </source>
</evidence>